<accession>A0A9I9E3H7</accession>
<dbReference type="InterPro" id="IPR036408">
    <property type="entry name" value="PSI_PsaA/B_sf"/>
</dbReference>
<sequence>MIIHLLKPEVKILVDRDSIKTSFEDWARSSHFSRTIAKGSDTTTWI</sequence>
<reference evidence="1" key="1">
    <citation type="submission" date="2023-03" db="UniProtKB">
        <authorList>
            <consortium name="EnsemblPlants"/>
        </authorList>
    </citation>
    <scope>IDENTIFICATION</scope>
</reference>
<dbReference type="Gene3D" id="1.20.1130.10">
    <property type="entry name" value="Photosystem I PsaA/PsaB"/>
    <property type="match status" value="1"/>
</dbReference>
<organism evidence="1">
    <name type="scientific">Cucumis melo</name>
    <name type="common">Muskmelon</name>
    <dbReference type="NCBI Taxonomy" id="3656"/>
    <lineage>
        <taxon>Eukaryota</taxon>
        <taxon>Viridiplantae</taxon>
        <taxon>Streptophyta</taxon>
        <taxon>Embryophyta</taxon>
        <taxon>Tracheophyta</taxon>
        <taxon>Spermatophyta</taxon>
        <taxon>Magnoliopsida</taxon>
        <taxon>eudicotyledons</taxon>
        <taxon>Gunneridae</taxon>
        <taxon>Pentapetalae</taxon>
        <taxon>rosids</taxon>
        <taxon>fabids</taxon>
        <taxon>Cucurbitales</taxon>
        <taxon>Cucurbitaceae</taxon>
        <taxon>Benincaseae</taxon>
        <taxon>Cucumis</taxon>
    </lineage>
</organism>
<dbReference type="AlphaFoldDB" id="A0A9I9E3H7"/>
<dbReference type="EnsemblPlants" id="MELO3C028145.2.1">
    <property type="protein sequence ID" value="MELO3C028145.2.1"/>
    <property type="gene ID" value="MELO3C028145.2"/>
</dbReference>
<dbReference type="Gramene" id="MELO3C028145.2.1">
    <property type="protein sequence ID" value="MELO3C028145.2.1"/>
    <property type="gene ID" value="MELO3C028145.2"/>
</dbReference>
<protein>
    <submittedName>
        <fullName evidence="1">Uncharacterized protein</fullName>
    </submittedName>
</protein>
<proteinExistence type="predicted"/>
<name>A0A9I9E3H7_CUCME</name>
<evidence type="ECO:0000313" key="1">
    <source>
        <dbReference type="EnsemblPlants" id="MELO3C028145.2.1"/>
    </source>
</evidence>